<dbReference type="AlphaFoldDB" id="A0A9P6IZ86"/>
<protein>
    <recommendedName>
        <fullName evidence="9">Kinetochore protein SPC25</fullName>
    </recommendedName>
</protein>
<evidence type="ECO:0000256" key="10">
    <source>
        <dbReference type="SAM" id="Coils"/>
    </source>
</evidence>
<comment type="subunit">
    <text evidence="9">Component of the NDC80 complex.</text>
</comment>
<name>A0A9P6IZ86_9FUNG</name>
<dbReference type="InterPro" id="IPR045143">
    <property type="entry name" value="Spc25"/>
</dbReference>
<evidence type="ECO:0000256" key="1">
    <source>
        <dbReference type="ARBA" id="ARBA00006379"/>
    </source>
</evidence>
<comment type="subcellular location">
    <subcellularLocation>
        <location evidence="9">Nucleus</location>
    </subcellularLocation>
    <subcellularLocation>
        <location evidence="9">Chromosome</location>
        <location evidence="9">Centromere</location>
        <location evidence="9">Kinetochore</location>
    </subcellularLocation>
</comment>
<dbReference type="GO" id="GO:0051301">
    <property type="term" value="P:cell division"/>
    <property type="evidence" value="ECO:0007669"/>
    <property type="project" value="UniProtKB-UniRule"/>
</dbReference>
<comment type="similarity">
    <text evidence="1 9">Belongs to the SPC25 family.</text>
</comment>
<evidence type="ECO:0000256" key="11">
    <source>
        <dbReference type="SAM" id="MobiDB-lite"/>
    </source>
</evidence>
<keyword evidence="6 10" id="KW-0175">Coiled coil</keyword>
<evidence type="ECO:0000256" key="9">
    <source>
        <dbReference type="RuleBase" id="RU367150"/>
    </source>
</evidence>
<keyword evidence="8 9" id="KW-0137">Centromere</keyword>
<dbReference type="PANTHER" id="PTHR14281:SF0">
    <property type="entry name" value="KINETOCHORE PROTEIN SPC25"/>
    <property type="match status" value="1"/>
</dbReference>
<evidence type="ECO:0000313" key="14">
    <source>
        <dbReference type="Proteomes" id="UP000749646"/>
    </source>
</evidence>
<keyword evidence="5 9" id="KW-0995">Kinetochore</keyword>
<evidence type="ECO:0000256" key="5">
    <source>
        <dbReference type="ARBA" id="ARBA00022838"/>
    </source>
</evidence>
<dbReference type="PANTHER" id="PTHR14281">
    <property type="entry name" value="KINETOCHORE PROTEIN SPC25-RELATED"/>
    <property type="match status" value="1"/>
</dbReference>
<evidence type="ECO:0000256" key="3">
    <source>
        <dbReference type="ARBA" id="ARBA00022618"/>
    </source>
</evidence>
<feature type="domain" description="Chromosome segregation protein Spc25 C-terminal" evidence="12">
    <location>
        <begin position="183"/>
        <end position="252"/>
    </location>
</feature>
<evidence type="ECO:0000313" key="13">
    <source>
        <dbReference type="EMBL" id="KAF9954774.1"/>
    </source>
</evidence>
<keyword evidence="2 9" id="KW-0158">Chromosome</keyword>
<keyword evidence="9" id="KW-0539">Nucleus</keyword>
<evidence type="ECO:0000256" key="8">
    <source>
        <dbReference type="ARBA" id="ARBA00023328"/>
    </source>
</evidence>
<organism evidence="13 14">
    <name type="scientific">Modicella reniformis</name>
    <dbReference type="NCBI Taxonomy" id="1440133"/>
    <lineage>
        <taxon>Eukaryota</taxon>
        <taxon>Fungi</taxon>
        <taxon>Fungi incertae sedis</taxon>
        <taxon>Mucoromycota</taxon>
        <taxon>Mortierellomycotina</taxon>
        <taxon>Mortierellomycetes</taxon>
        <taxon>Mortierellales</taxon>
        <taxon>Mortierellaceae</taxon>
        <taxon>Modicella</taxon>
    </lineage>
</organism>
<gene>
    <name evidence="13" type="primary">SPC25</name>
    <name evidence="13" type="ORF">BGZ65_003826</name>
</gene>
<feature type="coiled-coil region" evidence="10">
    <location>
        <begin position="116"/>
        <end position="161"/>
    </location>
</feature>
<evidence type="ECO:0000256" key="4">
    <source>
        <dbReference type="ARBA" id="ARBA00022776"/>
    </source>
</evidence>
<evidence type="ECO:0000259" key="12">
    <source>
        <dbReference type="Pfam" id="PF08234"/>
    </source>
</evidence>
<keyword evidence="3 9" id="KW-0132">Cell division</keyword>
<feature type="compositionally biased region" description="Polar residues" evidence="11">
    <location>
        <begin position="1"/>
        <end position="25"/>
    </location>
</feature>
<keyword evidence="4 9" id="KW-0498">Mitosis</keyword>
<dbReference type="GO" id="GO:0031262">
    <property type="term" value="C:Ndc80 complex"/>
    <property type="evidence" value="ECO:0007669"/>
    <property type="project" value="InterPro"/>
</dbReference>
<reference evidence="13" key="1">
    <citation type="journal article" date="2020" name="Fungal Divers.">
        <title>Resolving the Mortierellaceae phylogeny through synthesis of multi-gene phylogenetics and phylogenomics.</title>
        <authorList>
            <person name="Vandepol N."/>
            <person name="Liber J."/>
            <person name="Desiro A."/>
            <person name="Na H."/>
            <person name="Kennedy M."/>
            <person name="Barry K."/>
            <person name="Grigoriev I.V."/>
            <person name="Miller A.N."/>
            <person name="O'Donnell K."/>
            <person name="Stajich J.E."/>
            <person name="Bonito G."/>
        </authorList>
    </citation>
    <scope>NUCLEOTIDE SEQUENCE</scope>
    <source>
        <strain evidence="13">MES-2147</strain>
    </source>
</reference>
<evidence type="ECO:0000256" key="6">
    <source>
        <dbReference type="ARBA" id="ARBA00023054"/>
    </source>
</evidence>
<proteinExistence type="inferred from homology"/>
<dbReference type="GO" id="GO:0005634">
    <property type="term" value="C:nucleus"/>
    <property type="evidence" value="ECO:0007669"/>
    <property type="project" value="UniProtKB-SubCell"/>
</dbReference>
<feature type="region of interest" description="Disordered" evidence="11">
    <location>
        <begin position="1"/>
        <end position="28"/>
    </location>
</feature>
<dbReference type="Pfam" id="PF08234">
    <property type="entry name" value="Spindle_Spc25"/>
    <property type="match status" value="1"/>
</dbReference>
<dbReference type="InterPro" id="IPR013255">
    <property type="entry name" value="Spc25_C"/>
</dbReference>
<keyword evidence="7 9" id="KW-0131">Cell cycle</keyword>
<sequence>MDTSNHRLSSGSNRLSLVPGKSSNIPAPPVLPFPQLDTDELSARVATFTNEVNFAIQKIKTKIAENTGQWVQDAAEIRERDRELREDMRIAVAQEVALANAFKKEKEEASNMSKAVQEFAIQCEDMKQRHEALEEQVAILRREVKAKREAKIALKKALEEQVLKNKPELASFESILALRIVGVKEDQIGFVFTRISELNWDKEYSMTVDVSQHDYSVAECNPVLPEVQSLLRYLNDTRDFYGFIKKVRKAFKDLTKK</sequence>
<dbReference type="GO" id="GO:0007059">
    <property type="term" value="P:chromosome segregation"/>
    <property type="evidence" value="ECO:0007669"/>
    <property type="project" value="InterPro"/>
</dbReference>
<keyword evidence="14" id="KW-1185">Reference proteome</keyword>
<evidence type="ECO:0000256" key="7">
    <source>
        <dbReference type="ARBA" id="ARBA00023306"/>
    </source>
</evidence>
<accession>A0A9P6IZ86</accession>
<dbReference type="FunFam" id="3.30.457.50:FF:000001">
    <property type="entry name" value="Probable kinetochore protein spc25"/>
    <property type="match status" value="1"/>
</dbReference>
<dbReference type="Gene3D" id="3.30.457.50">
    <property type="entry name" value="Chromosome segregation protein Spc25"/>
    <property type="match status" value="1"/>
</dbReference>
<dbReference type="EMBL" id="JAAAHW010006805">
    <property type="protein sequence ID" value="KAF9954774.1"/>
    <property type="molecule type" value="Genomic_DNA"/>
</dbReference>
<dbReference type="Proteomes" id="UP000749646">
    <property type="component" value="Unassembled WGS sequence"/>
</dbReference>
<dbReference type="OrthoDB" id="6353017at2759"/>
<dbReference type="CDD" id="cd23784">
    <property type="entry name" value="RWD_Spc25"/>
    <property type="match status" value="1"/>
</dbReference>
<comment type="caution">
    <text evidence="13">The sequence shown here is derived from an EMBL/GenBank/DDBJ whole genome shotgun (WGS) entry which is preliminary data.</text>
</comment>
<evidence type="ECO:0000256" key="2">
    <source>
        <dbReference type="ARBA" id="ARBA00022454"/>
    </source>
</evidence>
<comment type="function">
    <text evidence="9">Acts as a component of the essential kinetochore-associated NDC80 complex, which is required for chromosome segregation and spindle checkpoint activity.</text>
</comment>